<name>A0ABD6EV91_9BILA</name>
<dbReference type="EMBL" id="JBGFUD010005159">
    <property type="protein sequence ID" value="MFH4980160.1"/>
    <property type="molecule type" value="Genomic_DNA"/>
</dbReference>
<reference evidence="4 5" key="1">
    <citation type="submission" date="2024-08" db="EMBL/GenBank/DDBJ databases">
        <title>Gnathostoma spinigerum genome.</title>
        <authorList>
            <person name="Gonzalez-Bertolin B."/>
            <person name="Monzon S."/>
            <person name="Zaballos A."/>
            <person name="Jimenez P."/>
            <person name="Dekumyoy P."/>
            <person name="Varona S."/>
            <person name="Cuesta I."/>
            <person name="Sumanam S."/>
            <person name="Adisakwattana P."/>
            <person name="Gasser R.B."/>
            <person name="Hernandez-Gonzalez A."/>
            <person name="Young N.D."/>
            <person name="Perteguer M.J."/>
        </authorList>
    </citation>
    <scope>NUCLEOTIDE SEQUENCE [LARGE SCALE GENOMIC DNA]</scope>
    <source>
        <strain evidence="4">AL3</strain>
        <tissue evidence="4">Liver</tissue>
    </source>
</reference>
<dbReference type="Pfam" id="PF09774">
    <property type="entry name" value="MIX23"/>
    <property type="match status" value="1"/>
</dbReference>
<evidence type="ECO:0000256" key="3">
    <source>
        <dbReference type="ARBA" id="ARBA00030733"/>
    </source>
</evidence>
<keyword evidence="5" id="KW-1185">Reference proteome</keyword>
<dbReference type="PANTHER" id="PTHR31905">
    <property type="entry name" value="COILED-COIL DOMAIN-CONTAINING PROTEIN 58"/>
    <property type="match status" value="1"/>
</dbReference>
<evidence type="ECO:0000313" key="5">
    <source>
        <dbReference type="Proteomes" id="UP001608902"/>
    </source>
</evidence>
<dbReference type="InterPro" id="IPR019171">
    <property type="entry name" value="MIX23"/>
</dbReference>
<evidence type="ECO:0000313" key="4">
    <source>
        <dbReference type="EMBL" id="MFH4980160.1"/>
    </source>
</evidence>
<dbReference type="Proteomes" id="UP001608902">
    <property type="component" value="Unassembled WGS sequence"/>
</dbReference>
<comment type="similarity">
    <text evidence="1">Belongs to the MIX23 family.</text>
</comment>
<gene>
    <name evidence="4" type="ORF">AB6A40_006869</name>
</gene>
<evidence type="ECO:0000256" key="2">
    <source>
        <dbReference type="ARBA" id="ARBA00024228"/>
    </source>
</evidence>
<evidence type="ECO:0000256" key="1">
    <source>
        <dbReference type="ARBA" id="ARBA00024204"/>
    </source>
</evidence>
<comment type="caution">
    <text evidence="4">The sequence shown here is derived from an EMBL/GenBank/DDBJ whole genome shotgun (WGS) entry which is preliminary data.</text>
</comment>
<dbReference type="PANTHER" id="PTHR31905:SF2">
    <property type="entry name" value="PROTEIN MIX23"/>
    <property type="match status" value="1"/>
</dbReference>
<sequence>MGEDHVDCNDLMAFQDALQKMRLVDDKILFELNVALPSNSFSANVNKAERCRAIHDQLLKIRANRMKLIERCIKENQDKVSRLRNSDESSIGDVRLAQNALRMVKSEMDVEQIVNERSEKAVHDRCRTFL</sequence>
<proteinExistence type="inferred from homology"/>
<organism evidence="4 5">
    <name type="scientific">Gnathostoma spinigerum</name>
    <dbReference type="NCBI Taxonomy" id="75299"/>
    <lineage>
        <taxon>Eukaryota</taxon>
        <taxon>Metazoa</taxon>
        <taxon>Ecdysozoa</taxon>
        <taxon>Nematoda</taxon>
        <taxon>Chromadorea</taxon>
        <taxon>Rhabditida</taxon>
        <taxon>Spirurina</taxon>
        <taxon>Gnathostomatomorpha</taxon>
        <taxon>Gnathostomatoidea</taxon>
        <taxon>Gnathostomatidae</taxon>
        <taxon>Gnathostoma</taxon>
    </lineage>
</organism>
<accession>A0ABD6EV91</accession>
<dbReference type="AlphaFoldDB" id="A0ABD6EV91"/>
<protein>
    <recommendedName>
        <fullName evidence="2">Protein MIX23</fullName>
    </recommendedName>
    <alternativeName>
        <fullName evidence="3">Coiled-coil domain-containing protein 58</fullName>
    </alternativeName>
</protein>